<feature type="transmembrane region" description="Helical" evidence="10">
    <location>
        <begin position="149"/>
        <end position="169"/>
    </location>
</feature>
<evidence type="ECO:0000256" key="2">
    <source>
        <dbReference type="ARBA" id="ARBA00015792"/>
    </source>
</evidence>
<dbReference type="AlphaFoldDB" id="K2G663"/>
<comment type="subcellular location">
    <subcellularLocation>
        <location evidence="1">Cell membrane</location>
        <topology evidence="1">Multi-pass membrane protein</topology>
    </subcellularLocation>
</comment>
<dbReference type="InterPro" id="IPR005665">
    <property type="entry name" value="SecF_bac"/>
</dbReference>
<dbReference type="GO" id="GO:0015450">
    <property type="term" value="F:protein-transporting ATPase activity"/>
    <property type="evidence" value="ECO:0007669"/>
    <property type="project" value="InterPro"/>
</dbReference>
<dbReference type="InterPro" id="IPR022813">
    <property type="entry name" value="SecD/SecF_arch_bac"/>
</dbReference>
<organism evidence="12">
    <name type="scientific">uncultured bacterium</name>
    <name type="common">gcode 4</name>
    <dbReference type="NCBI Taxonomy" id="1234023"/>
    <lineage>
        <taxon>Bacteria</taxon>
        <taxon>environmental samples</taxon>
    </lineage>
</organism>
<proteinExistence type="predicted"/>
<dbReference type="PRINTS" id="PR01755">
    <property type="entry name" value="SECFTRNLCASE"/>
</dbReference>
<keyword evidence="3" id="KW-0813">Transport</keyword>
<dbReference type="PANTHER" id="PTHR30081">
    <property type="entry name" value="PROTEIN-EXPORT MEMBRANE PROTEIN SEC"/>
    <property type="match status" value="1"/>
</dbReference>
<name>K2G663_9BACT</name>
<sequence length="322" mass="36968">MKFNFISKRYSFYSFAVATSLIAIIAIFTLPLNLGIDMTGWVQAEYNYTDNLDIKTVTAIAEEVKKETVYNNKEIVNTLVAYKIAWENKFVVEAWLNKFEWLDGKTLDDLKTGFKNKLTAKLASINSSKIELTKYVNIWESFGDYIKKTAYVTTIITILAISLYIAFAFRGSIEWFSSYPFAYVTIITLAHDVLAALGFYLITSFFFPEFKVDTFFITAMLTVLGYSVSDTIVIMDRIRSNLKQKINKKLDFWELINNAINETLTRSLYTSFTVFITLVAMFFFGPVAIKWFILAMIFGTIFWTYSSIAIAAPMLYDFSGKK</sequence>
<feature type="transmembrane region" description="Helical" evidence="10">
    <location>
        <begin position="214"/>
        <end position="235"/>
    </location>
</feature>
<feature type="transmembrane region" description="Helical" evidence="10">
    <location>
        <begin position="291"/>
        <end position="316"/>
    </location>
</feature>
<evidence type="ECO:0000256" key="6">
    <source>
        <dbReference type="ARBA" id="ARBA00022927"/>
    </source>
</evidence>
<dbReference type="Gene3D" id="1.20.1640.10">
    <property type="entry name" value="Multidrug efflux transporter AcrB transmembrane domain"/>
    <property type="match status" value="1"/>
</dbReference>
<keyword evidence="8" id="KW-0811">Translocation</keyword>
<keyword evidence="9 10" id="KW-0472">Membrane</keyword>
<feature type="transmembrane region" description="Helical" evidence="10">
    <location>
        <begin position="12"/>
        <end position="32"/>
    </location>
</feature>
<evidence type="ECO:0000256" key="10">
    <source>
        <dbReference type="SAM" id="Phobius"/>
    </source>
</evidence>
<dbReference type="InterPro" id="IPR048634">
    <property type="entry name" value="SecD_SecF_C"/>
</dbReference>
<feature type="transmembrane region" description="Helical" evidence="10">
    <location>
        <begin position="268"/>
        <end position="285"/>
    </location>
</feature>
<evidence type="ECO:0000259" key="11">
    <source>
        <dbReference type="Pfam" id="PF02355"/>
    </source>
</evidence>
<feature type="transmembrane region" description="Helical" evidence="10">
    <location>
        <begin position="181"/>
        <end position="202"/>
    </location>
</feature>
<evidence type="ECO:0000256" key="9">
    <source>
        <dbReference type="ARBA" id="ARBA00023136"/>
    </source>
</evidence>
<dbReference type="SUPFAM" id="SSF82866">
    <property type="entry name" value="Multidrug efflux transporter AcrB transmembrane domain"/>
    <property type="match status" value="1"/>
</dbReference>
<dbReference type="Pfam" id="PF02355">
    <property type="entry name" value="SecD_SecF_C"/>
    <property type="match status" value="1"/>
</dbReference>
<keyword evidence="7 10" id="KW-1133">Transmembrane helix</keyword>
<protein>
    <recommendedName>
        <fullName evidence="2">Protein translocase subunit SecF</fullName>
    </recommendedName>
</protein>
<evidence type="ECO:0000256" key="7">
    <source>
        <dbReference type="ARBA" id="ARBA00022989"/>
    </source>
</evidence>
<dbReference type="GO" id="GO:0006886">
    <property type="term" value="P:intracellular protein transport"/>
    <property type="evidence" value="ECO:0007669"/>
    <property type="project" value="InterPro"/>
</dbReference>
<keyword evidence="4" id="KW-1003">Cell membrane</keyword>
<keyword evidence="6" id="KW-0653">Protein transport</keyword>
<reference evidence="12" key="1">
    <citation type="journal article" date="2012" name="Science">
        <title>Fermentation, hydrogen, and sulfur metabolism in multiple uncultivated bacterial phyla.</title>
        <authorList>
            <person name="Wrighton K.C."/>
            <person name="Thomas B.C."/>
            <person name="Sharon I."/>
            <person name="Miller C.S."/>
            <person name="Castelle C.J."/>
            <person name="VerBerkmoes N.C."/>
            <person name="Wilkins M.J."/>
            <person name="Hettich R.L."/>
            <person name="Lipton M.S."/>
            <person name="Williams K.H."/>
            <person name="Long P.E."/>
            <person name="Banfield J.F."/>
        </authorList>
    </citation>
    <scope>NUCLEOTIDE SEQUENCE [LARGE SCALE GENOMIC DNA]</scope>
</reference>
<evidence type="ECO:0000256" key="3">
    <source>
        <dbReference type="ARBA" id="ARBA00022448"/>
    </source>
</evidence>
<evidence type="ECO:0000256" key="5">
    <source>
        <dbReference type="ARBA" id="ARBA00022692"/>
    </source>
</evidence>
<evidence type="ECO:0000256" key="1">
    <source>
        <dbReference type="ARBA" id="ARBA00004651"/>
    </source>
</evidence>
<evidence type="ECO:0000256" key="8">
    <source>
        <dbReference type="ARBA" id="ARBA00023010"/>
    </source>
</evidence>
<accession>K2G663</accession>
<evidence type="ECO:0000313" key="12">
    <source>
        <dbReference type="EMBL" id="EKE29787.1"/>
    </source>
</evidence>
<comment type="caution">
    <text evidence="12">The sequence shown here is derived from an EMBL/GenBank/DDBJ whole genome shotgun (WGS) entry which is preliminary data.</text>
</comment>
<keyword evidence="5 10" id="KW-0812">Transmembrane</keyword>
<dbReference type="NCBIfam" id="TIGR00966">
    <property type="entry name" value="transloc_SecF"/>
    <property type="match status" value="1"/>
</dbReference>
<dbReference type="GO" id="GO:0005886">
    <property type="term" value="C:plasma membrane"/>
    <property type="evidence" value="ECO:0007669"/>
    <property type="project" value="UniProtKB-SubCell"/>
</dbReference>
<dbReference type="EMBL" id="AMFJ01000097">
    <property type="protein sequence ID" value="EKE29787.1"/>
    <property type="molecule type" value="Genomic_DNA"/>
</dbReference>
<feature type="domain" description="Protein export membrane protein SecD/SecF C-terminal" evidence="11">
    <location>
        <begin position="120"/>
        <end position="318"/>
    </location>
</feature>
<evidence type="ECO:0000256" key="4">
    <source>
        <dbReference type="ARBA" id="ARBA00022475"/>
    </source>
</evidence>
<dbReference type="InterPro" id="IPR022645">
    <property type="entry name" value="SecD/SecF_bac"/>
</dbReference>
<dbReference type="PANTHER" id="PTHR30081:SF8">
    <property type="entry name" value="PROTEIN TRANSLOCASE SUBUNIT SECF"/>
    <property type="match status" value="1"/>
</dbReference>
<gene>
    <name evidence="12" type="ORF">ACD_2C00097G0010</name>
</gene>